<proteinExistence type="predicted"/>
<evidence type="ECO:0008006" key="8">
    <source>
        <dbReference type="Google" id="ProtNLM"/>
    </source>
</evidence>
<comment type="caution">
    <text evidence="6">The sequence shown here is derived from an EMBL/GenBank/DDBJ whole genome shotgun (WGS) entry which is preliminary data.</text>
</comment>
<dbReference type="InterPro" id="IPR032808">
    <property type="entry name" value="DoxX"/>
</dbReference>
<accession>A0ABP6STS5</accession>
<dbReference type="EMBL" id="BAAAYN010000009">
    <property type="protein sequence ID" value="GAA3384732.1"/>
    <property type="molecule type" value="Genomic_DNA"/>
</dbReference>
<evidence type="ECO:0000313" key="6">
    <source>
        <dbReference type="EMBL" id="GAA3384732.1"/>
    </source>
</evidence>
<evidence type="ECO:0000313" key="7">
    <source>
        <dbReference type="Proteomes" id="UP001501676"/>
    </source>
</evidence>
<evidence type="ECO:0000256" key="2">
    <source>
        <dbReference type="ARBA" id="ARBA00022692"/>
    </source>
</evidence>
<dbReference type="Proteomes" id="UP001501676">
    <property type="component" value="Unassembled WGS sequence"/>
</dbReference>
<evidence type="ECO:0000256" key="3">
    <source>
        <dbReference type="ARBA" id="ARBA00022989"/>
    </source>
</evidence>
<keyword evidence="2 5" id="KW-0812">Transmembrane</keyword>
<sequence>MFATYVVVTLFASTLNGSAAVANLIGHTYPKTQADLNRVPRSWVRPLGILLGAGAVGLLAGFVVPVLGVLAAIGLVGYFLGALGAHVRAGNYRLVAWALYFGAALAALVVALWRY</sequence>
<evidence type="ECO:0000256" key="1">
    <source>
        <dbReference type="ARBA" id="ARBA00004141"/>
    </source>
</evidence>
<evidence type="ECO:0000256" key="5">
    <source>
        <dbReference type="SAM" id="Phobius"/>
    </source>
</evidence>
<feature type="transmembrane region" description="Helical" evidence="5">
    <location>
        <begin position="6"/>
        <end position="26"/>
    </location>
</feature>
<feature type="transmembrane region" description="Helical" evidence="5">
    <location>
        <begin position="47"/>
        <end position="80"/>
    </location>
</feature>
<name>A0ABP6STS5_9ACTN</name>
<dbReference type="RefSeq" id="WP_345727311.1">
    <property type="nucleotide sequence ID" value="NZ_BAAAYN010000009.1"/>
</dbReference>
<evidence type="ECO:0000256" key="4">
    <source>
        <dbReference type="ARBA" id="ARBA00023136"/>
    </source>
</evidence>
<reference evidence="7" key="1">
    <citation type="journal article" date="2019" name="Int. J. Syst. Evol. Microbiol.">
        <title>The Global Catalogue of Microorganisms (GCM) 10K type strain sequencing project: providing services to taxonomists for standard genome sequencing and annotation.</title>
        <authorList>
            <consortium name="The Broad Institute Genomics Platform"/>
            <consortium name="The Broad Institute Genome Sequencing Center for Infectious Disease"/>
            <person name="Wu L."/>
            <person name="Ma J."/>
        </authorList>
    </citation>
    <scope>NUCLEOTIDE SEQUENCE [LARGE SCALE GENOMIC DNA]</scope>
    <source>
        <strain evidence="7">JCM 9458</strain>
    </source>
</reference>
<protein>
    <recommendedName>
        <fullName evidence="8">DoxX family protein</fullName>
    </recommendedName>
</protein>
<keyword evidence="3 5" id="KW-1133">Transmembrane helix</keyword>
<feature type="transmembrane region" description="Helical" evidence="5">
    <location>
        <begin position="92"/>
        <end position="113"/>
    </location>
</feature>
<keyword evidence="7" id="KW-1185">Reference proteome</keyword>
<organism evidence="6 7">
    <name type="scientific">Cryptosporangium minutisporangium</name>
    <dbReference type="NCBI Taxonomy" id="113569"/>
    <lineage>
        <taxon>Bacteria</taxon>
        <taxon>Bacillati</taxon>
        <taxon>Actinomycetota</taxon>
        <taxon>Actinomycetes</taxon>
        <taxon>Cryptosporangiales</taxon>
        <taxon>Cryptosporangiaceae</taxon>
        <taxon>Cryptosporangium</taxon>
    </lineage>
</organism>
<gene>
    <name evidence="6" type="ORF">GCM10020369_15550</name>
</gene>
<keyword evidence="4 5" id="KW-0472">Membrane</keyword>
<dbReference type="Pfam" id="PF13564">
    <property type="entry name" value="DoxX_2"/>
    <property type="match status" value="1"/>
</dbReference>
<comment type="subcellular location">
    <subcellularLocation>
        <location evidence="1">Membrane</location>
        <topology evidence="1">Multi-pass membrane protein</topology>
    </subcellularLocation>
</comment>